<dbReference type="AlphaFoldDB" id="A0A931IXN6"/>
<feature type="domain" description="Aminoglycoside phosphotransferase" evidence="1">
    <location>
        <begin position="31"/>
        <end position="259"/>
    </location>
</feature>
<proteinExistence type="predicted"/>
<comment type="caution">
    <text evidence="2">The sequence shown here is derived from an EMBL/GenBank/DDBJ whole genome shotgun (WGS) entry which is preliminary data.</text>
</comment>
<dbReference type="Proteomes" id="UP000620139">
    <property type="component" value="Unassembled WGS sequence"/>
</dbReference>
<dbReference type="RefSeq" id="WP_198099348.1">
    <property type="nucleotide sequence ID" value="NZ_JAEDAL010000001.1"/>
</dbReference>
<dbReference type="InterPro" id="IPR002575">
    <property type="entry name" value="Aminoglycoside_PTrfase"/>
</dbReference>
<dbReference type="SUPFAM" id="SSF56112">
    <property type="entry name" value="Protein kinase-like (PK-like)"/>
    <property type="match status" value="1"/>
</dbReference>
<keyword evidence="3" id="KW-1185">Reference proteome</keyword>
<evidence type="ECO:0000313" key="2">
    <source>
        <dbReference type="EMBL" id="MBH9551746.1"/>
    </source>
</evidence>
<dbReference type="Pfam" id="PF01636">
    <property type="entry name" value="APH"/>
    <property type="match status" value="1"/>
</dbReference>
<gene>
    <name evidence="2" type="ORF">I7X43_02690</name>
</gene>
<accession>A0A931IXN6</accession>
<evidence type="ECO:0000313" key="3">
    <source>
        <dbReference type="Proteomes" id="UP000620139"/>
    </source>
</evidence>
<dbReference type="InterPro" id="IPR011009">
    <property type="entry name" value="Kinase-like_dom_sf"/>
</dbReference>
<name>A0A931IXN6_9BURK</name>
<dbReference type="EMBL" id="JAEDAL010000001">
    <property type="protein sequence ID" value="MBH9551746.1"/>
    <property type="molecule type" value="Genomic_DNA"/>
</dbReference>
<organism evidence="2 3">
    <name type="scientific">Inhella gelatinilytica</name>
    <dbReference type="NCBI Taxonomy" id="2795030"/>
    <lineage>
        <taxon>Bacteria</taxon>
        <taxon>Pseudomonadati</taxon>
        <taxon>Pseudomonadota</taxon>
        <taxon>Betaproteobacteria</taxon>
        <taxon>Burkholderiales</taxon>
        <taxon>Sphaerotilaceae</taxon>
        <taxon>Inhella</taxon>
    </lineage>
</organism>
<dbReference type="Gene3D" id="3.90.1200.10">
    <property type="match status" value="1"/>
</dbReference>
<protein>
    <submittedName>
        <fullName evidence="2">Phosphotransferase</fullName>
    </submittedName>
</protein>
<dbReference type="Gene3D" id="3.30.200.20">
    <property type="entry name" value="Phosphorylase Kinase, domain 1"/>
    <property type="match status" value="1"/>
</dbReference>
<evidence type="ECO:0000259" key="1">
    <source>
        <dbReference type="Pfam" id="PF01636"/>
    </source>
</evidence>
<reference evidence="2" key="1">
    <citation type="submission" date="2020-12" db="EMBL/GenBank/DDBJ databases">
        <title>The genome sequence of Inhella sp. 4Y17.</title>
        <authorList>
            <person name="Liu Y."/>
        </authorList>
    </citation>
    <scope>NUCLEOTIDE SEQUENCE</scope>
    <source>
        <strain evidence="2">4Y10</strain>
    </source>
</reference>
<sequence>MTATVWFSPARETELREWLSALDAGLHLDSLTVAASDASPRRYWRLQGNTGSRIVMDAPPEHNQLPAFIDIQDRLLGAGLRAPQRHAQNLAQGFLLLEDLGPTTCLPVLQTASAAEADGLMRDALATLVELQTRVPSAELPAYDEATVRRELALFPQWCVQAAHGVTWGPRESQLWARVCDALVGAFAALPQGFVYRDFMPRNLMAPATPGGALGLLDFQDAVHGPLAYDVISLLRDAFHSWDEEQELDWAIRYWERARKAGLPWDDDFGLCWRAMEWCGLQRHLKILGLFNRLKIRDGKAQYAQDLPRFFAYAIKTATRYRELAPLVPLLDALRPGLTTDGFTLR</sequence>